<dbReference type="AlphaFoldDB" id="A0A1P8WG92"/>
<dbReference type="OrthoDB" id="9795814at2"/>
<dbReference type="Proteomes" id="UP000187735">
    <property type="component" value="Chromosome"/>
</dbReference>
<dbReference type="GO" id="GO:0019825">
    <property type="term" value="F:oxygen binding"/>
    <property type="evidence" value="ECO:0007669"/>
    <property type="project" value="InterPro"/>
</dbReference>
<evidence type="ECO:0000313" key="6">
    <source>
        <dbReference type="EMBL" id="APZ93089.1"/>
    </source>
</evidence>
<keyword evidence="7" id="KW-1185">Reference proteome</keyword>
<dbReference type="GO" id="GO:0046872">
    <property type="term" value="F:metal ion binding"/>
    <property type="evidence" value="ECO:0007669"/>
    <property type="project" value="UniProtKB-KW"/>
</dbReference>
<dbReference type="CDD" id="cd00454">
    <property type="entry name" value="TrHb1_N"/>
    <property type="match status" value="1"/>
</dbReference>
<evidence type="ECO:0000256" key="1">
    <source>
        <dbReference type="ARBA" id="ARBA00022448"/>
    </source>
</evidence>
<dbReference type="GO" id="GO:0020037">
    <property type="term" value="F:heme binding"/>
    <property type="evidence" value="ECO:0007669"/>
    <property type="project" value="InterPro"/>
</dbReference>
<dbReference type="InterPro" id="IPR001486">
    <property type="entry name" value="Hemoglobin_trunc"/>
</dbReference>
<accession>A0A1P8WG92</accession>
<dbReference type="InterPro" id="IPR012292">
    <property type="entry name" value="Globin/Proto"/>
</dbReference>
<proteinExistence type="predicted"/>
<keyword evidence="4 5" id="KW-0408">Iron</keyword>
<evidence type="ECO:0000256" key="5">
    <source>
        <dbReference type="PIRSR" id="PIRSR601486-1"/>
    </source>
</evidence>
<evidence type="ECO:0000256" key="3">
    <source>
        <dbReference type="ARBA" id="ARBA00022723"/>
    </source>
</evidence>
<name>A0A1P8WG92_9PLAN</name>
<sequence length="129" mass="14333">MSESLETLFDRIGGQPAVNDMVDEFYGRVLADPELRPFFDETSVDKLKHMQTEFFAAALDGPMSAGDRDLAKVHQGRGITRAHVTRFVDHLISVLDERNAITRRDAMDIVFRIATYSDQVIGECGGADG</sequence>
<dbReference type="Pfam" id="PF01152">
    <property type="entry name" value="Bac_globin"/>
    <property type="match status" value="1"/>
</dbReference>
<organism evidence="6 7">
    <name type="scientific">Fuerstiella marisgermanici</name>
    <dbReference type="NCBI Taxonomy" id="1891926"/>
    <lineage>
        <taxon>Bacteria</taxon>
        <taxon>Pseudomonadati</taxon>
        <taxon>Planctomycetota</taxon>
        <taxon>Planctomycetia</taxon>
        <taxon>Planctomycetales</taxon>
        <taxon>Planctomycetaceae</taxon>
        <taxon>Fuerstiella</taxon>
    </lineage>
</organism>
<evidence type="ECO:0000256" key="2">
    <source>
        <dbReference type="ARBA" id="ARBA00022617"/>
    </source>
</evidence>
<dbReference type="RefSeq" id="WP_077024612.1">
    <property type="nucleotide sequence ID" value="NZ_CP017641.1"/>
</dbReference>
<evidence type="ECO:0000256" key="4">
    <source>
        <dbReference type="ARBA" id="ARBA00023004"/>
    </source>
</evidence>
<dbReference type="InterPro" id="IPR009050">
    <property type="entry name" value="Globin-like_sf"/>
</dbReference>
<reference evidence="6 7" key="1">
    <citation type="journal article" date="2016" name="Front. Microbiol.">
        <title>Fuerstia marisgermanicae gen. nov., sp. nov., an Unusual Member of the Phylum Planctomycetes from the German Wadden Sea.</title>
        <authorList>
            <person name="Kohn T."/>
            <person name="Heuer A."/>
            <person name="Jogler M."/>
            <person name="Vollmers J."/>
            <person name="Boedeker C."/>
            <person name="Bunk B."/>
            <person name="Rast P."/>
            <person name="Borchert D."/>
            <person name="Glockner I."/>
            <person name="Freese H.M."/>
            <person name="Klenk H.P."/>
            <person name="Overmann J."/>
            <person name="Kaster A.K."/>
            <person name="Rohde M."/>
            <person name="Wiegand S."/>
            <person name="Jogler C."/>
        </authorList>
    </citation>
    <scope>NUCLEOTIDE SEQUENCE [LARGE SCALE GENOMIC DNA]</scope>
    <source>
        <strain evidence="6 7">NH11</strain>
    </source>
</reference>
<dbReference type="SUPFAM" id="SSF46458">
    <property type="entry name" value="Globin-like"/>
    <property type="match status" value="1"/>
</dbReference>
<dbReference type="EMBL" id="CP017641">
    <property type="protein sequence ID" value="APZ93089.1"/>
    <property type="molecule type" value="Genomic_DNA"/>
</dbReference>
<protein>
    <submittedName>
        <fullName evidence="6">Hemoglobin-like protein HbN</fullName>
    </submittedName>
</protein>
<dbReference type="Gene3D" id="1.10.490.10">
    <property type="entry name" value="Globins"/>
    <property type="match status" value="1"/>
</dbReference>
<keyword evidence="3 5" id="KW-0479">Metal-binding</keyword>
<dbReference type="KEGG" id="fmr:Fuma_02705"/>
<dbReference type="STRING" id="1891926.Fuma_02705"/>
<keyword evidence="1" id="KW-0813">Transport</keyword>
<gene>
    <name evidence="6" type="primary">glbN</name>
    <name evidence="6" type="ORF">Fuma_02705</name>
</gene>
<keyword evidence="2 5" id="KW-0349">Heme</keyword>
<feature type="binding site" description="distal binding residue" evidence="5">
    <location>
        <position position="74"/>
    </location>
    <ligand>
        <name>heme</name>
        <dbReference type="ChEBI" id="CHEBI:30413"/>
    </ligand>
    <ligandPart>
        <name>Fe</name>
        <dbReference type="ChEBI" id="CHEBI:18248"/>
    </ligandPart>
</feature>
<evidence type="ECO:0000313" key="7">
    <source>
        <dbReference type="Proteomes" id="UP000187735"/>
    </source>
</evidence>